<evidence type="ECO:0000313" key="12">
    <source>
        <dbReference type="EMBL" id="GIM86005.1"/>
    </source>
</evidence>
<comment type="subcellular location">
    <subcellularLocation>
        <location evidence="1">Cell membrane</location>
        <topology evidence="1">Multi-pass membrane protein</topology>
    </subcellularLocation>
</comment>
<evidence type="ECO:0000256" key="7">
    <source>
        <dbReference type="ARBA" id="ARBA00022989"/>
    </source>
</evidence>
<dbReference type="Gene3D" id="3.40.50.300">
    <property type="entry name" value="P-loop containing nucleotide triphosphate hydrolases"/>
    <property type="match status" value="4"/>
</dbReference>
<evidence type="ECO:0000256" key="1">
    <source>
        <dbReference type="ARBA" id="ARBA00004651"/>
    </source>
</evidence>
<dbReference type="InterPro" id="IPR023836">
    <property type="entry name" value="EccCa-like_Actinobacteria"/>
</dbReference>
<evidence type="ECO:0000313" key="15">
    <source>
        <dbReference type="Proteomes" id="UP000677457"/>
    </source>
</evidence>
<keyword evidence="2" id="KW-1003">Cell membrane</keyword>
<keyword evidence="8" id="KW-0472">Membrane</keyword>
<feature type="domain" description="FtsK" evidence="11">
    <location>
        <begin position="1090"/>
        <end position="1274"/>
    </location>
</feature>
<feature type="domain" description="FtsK" evidence="11">
    <location>
        <begin position="806"/>
        <end position="997"/>
    </location>
</feature>
<keyword evidence="5 9" id="KW-0547">Nucleotide-binding</keyword>
<sequence>MSIMISRPPRSEGPPLPHGEVELQEPPTLPEPAAADMSAAMTYLPMGLGSGATVLMFASPGVGPTGYLASGLMGVSTLGMVLVQLGRGAGQRKRELRGDRRDYLRYLAQIRRRVRRAANQQRTAVGWTHPHPSRLWAVAMGPRLWERRVGHDDFAEVRIGMGEQRAALRLVPPQTPPVEDLEPLCASALRRFMRAYQTVTEVPAVVHLPGFAGVELVGDDLGVLSLSRAVLAHLAALHAPEELRVAILADPARMAEWTWAKWLPHTGHPTRSDAAGDVRLFADDYHELIGVLGHRMLARPQFTAQASASPTEPFLVIVCDGVALPDDSPLIVGGLRNTVLLDIGGANALDGPQVLQLRVEADQVTVQQHAHPDRRCRVDGLSGVRAQALARLLAPYRTGGGVDASVPMATEFDLTRLLGIGDPHSYDVHALWESSDWGDLRVPIGIGPDGDIVSLDLRESAQGGNGPHGVLIGATGSGKSELLRTLVVALAATHSSESLNFVLTDFKGGATFLGMEELPHTSAVITNLADELVLVDRMQDSLHGEMIRRQKLLRQAGVSSRLEYETVRAEGAPLESMPTLLVVVDEFSELLGSKPEFMELFVTIGRLGRSLGVHLLLASQRLDEGRIHQLESHLSYRIALRTFSASESRSVIGSGAAYELPSSPGHGYAKLDTSALVRFKAGYVSGPCPTTGNPTPAGAVRRQITAFDVRSAPSPVAGATEPESPTSAAVTAPVPSLMAVLIEGLRDQGPRAREVWLAPLGESPTLGQLLPGIGVEAVRGMTAQCWPDRGRLRAPVGVVDRPFDQMRDLLVADLGGAAGHVGIVGAPQSGKSTMLRTLMVGLALTHTPAEVQFYCLDFGGGTLTGVAGLPHVGSTATRLAPDRVRRTVAELEALLERREQLFADHDVESMAGWRRARHVGTVEDPYGDVFLVVDGWFTLRQEFEDLEPKLSELASRGIGYGIHLVITAARWSEIRPWLRDLIGTRFELRLGDPLESEVRSRVAAGVPAQPGRGITTESLHFLAAVPRTDGCLPDLDASTALRHLVEDIADAWPGQPAPPVRLLPPTLPVAALPPPEGDLRLALGWDEQRLEPVWHDFARSPHLLVFGDGQSGKTNVLRLVAEGIVRRYEPSEARIALADPQVTLYPYIPEEYRVGYAADVEAVTTLAGNTMVSMRRRLPGPDITPDQLRRRDWWTGPRVFLLVDDYDLLAGGLPGPLDSLVELLAKGADIGLHLVVARSSSGGMRAMMDPTLRRIWELACPGLLLSCAREEGKFLGDAMPRQLPPGRAQLVTRRGIQVLQTAEVPPTDLETT</sequence>
<dbReference type="EMBL" id="VFOL01000001">
    <property type="protein sequence ID" value="TQL35283.1"/>
    <property type="molecule type" value="Genomic_DNA"/>
</dbReference>
<dbReference type="NCBIfam" id="TIGR03925">
    <property type="entry name" value="T7SS_EccC_b"/>
    <property type="match status" value="1"/>
</dbReference>
<evidence type="ECO:0000256" key="4">
    <source>
        <dbReference type="ARBA" id="ARBA00022737"/>
    </source>
</evidence>
<dbReference type="PANTHER" id="PTHR22683:SF1">
    <property type="entry name" value="TYPE VII SECRETION SYSTEM PROTEIN ESSC"/>
    <property type="match status" value="1"/>
</dbReference>
<dbReference type="PANTHER" id="PTHR22683">
    <property type="entry name" value="SPORULATION PROTEIN RELATED"/>
    <property type="match status" value="1"/>
</dbReference>
<keyword evidence="4" id="KW-0677">Repeat</keyword>
<dbReference type="Proteomes" id="UP000315983">
    <property type="component" value="Unassembled WGS sequence"/>
</dbReference>
<dbReference type="GO" id="GO:0005886">
    <property type="term" value="C:plasma membrane"/>
    <property type="evidence" value="ECO:0007669"/>
    <property type="project" value="UniProtKB-SubCell"/>
</dbReference>
<protein>
    <submittedName>
        <fullName evidence="13">S-DNA-T family DNA segregation ATPase FtsK/SpoIIIE</fullName>
    </submittedName>
    <submittedName>
        <fullName evidence="12">Type VII secretion protein EccC</fullName>
    </submittedName>
</protein>
<evidence type="ECO:0000256" key="8">
    <source>
        <dbReference type="ARBA" id="ARBA00023136"/>
    </source>
</evidence>
<dbReference type="RefSeq" id="WP_029024350.1">
    <property type="nucleotide sequence ID" value="NZ_BOQM01000018.1"/>
</dbReference>
<keyword evidence="15" id="KW-1185">Reference proteome</keyword>
<evidence type="ECO:0000256" key="2">
    <source>
        <dbReference type="ARBA" id="ARBA00022475"/>
    </source>
</evidence>
<proteinExistence type="predicted"/>
<dbReference type="GO" id="GO:0003677">
    <property type="term" value="F:DNA binding"/>
    <property type="evidence" value="ECO:0007669"/>
    <property type="project" value="InterPro"/>
</dbReference>
<feature type="binding site" evidence="9">
    <location>
        <begin position="825"/>
        <end position="832"/>
    </location>
    <ligand>
        <name>ATP</name>
        <dbReference type="ChEBI" id="CHEBI:30616"/>
    </ligand>
</feature>
<evidence type="ECO:0000256" key="10">
    <source>
        <dbReference type="SAM" id="MobiDB-lite"/>
    </source>
</evidence>
<evidence type="ECO:0000259" key="11">
    <source>
        <dbReference type="PROSITE" id="PS50901"/>
    </source>
</evidence>
<keyword evidence="6 9" id="KW-0067">ATP-binding</keyword>
<dbReference type="Pfam" id="PF01580">
    <property type="entry name" value="FtsK_SpoIIIE"/>
    <property type="match status" value="3"/>
</dbReference>
<dbReference type="PROSITE" id="PS50901">
    <property type="entry name" value="FTSK"/>
    <property type="match status" value="3"/>
</dbReference>
<evidence type="ECO:0000256" key="6">
    <source>
        <dbReference type="ARBA" id="ARBA00022840"/>
    </source>
</evidence>
<feature type="binding site" evidence="9">
    <location>
        <begin position="473"/>
        <end position="480"/>
    </location>
    <ligand>
        <name>ATP</name>
        <dbReference type="ChEBI" id="CHEBI:30616"/>
    </ligand>
</feature>
<dbReference type="InterPro" id="IPR023837">
    <property type="entry name" value="EccCb-like_Actinobacteria"/>
</dbReference>
<dbReference type="InterPro" id="IPR050206">
    <property type="entry name" value="FtsK/SpoIIIE/SftA"/>
</dbReference>
<keyword evidence="7" id="KW-1133">Transmembrane helix</keyword>
<organism evidence="13 14">
    <name type="scientific">Salinispora arenicola</name>
    <dbReference type="NCBI Taxonomy" id="168697"/>
    <lineage>
        <taxon>Bacteria</taxon>
        <taxon>Bacillati</taxon>
        <taxon>Actinomycetota</taxon>
        <taxon>Actinomycetes</taxon>
        <taxon>Micromonosporales</taxon>
        <taxon>Micromonosporaceae</taxon>
        <taxon>Salinispora</taxon>
    </lineage>
</organism>
<evidence type="ECO:0000313" key="13">
    <source>
        <dbReference type="EMBL" id="TQL35283.1"/>
    </source>
</evidence>
<dbReference type="Proteomes" id="UP000677457">
    <property type="component" value="Unassembled WGS sequence"/>
</dbReference>
<evidence type="ECO:0000256" key="3">
    <source>
        <dbReference type="ARBA" id="ARBA00022692"/>
    </source>
</evidence>
<dbReference type="InterPro" id="IPR027417">
    <property type="entry name" value="P-loop_NTPase"/>
</dbReference>
<keyword evidence="3" id="KW-0812">Transmembrane</keyword>
<accession>A0A542XHR2</accession>
<name>A0A542XHR2_SALAC</name>
<dbReference type="InterPro" id="IPR002543">
    <property type="entry name" value="FtsK_dom"/>
</dbReference>
<reference evidence="12 15" key="2">
    <citation type="submission" date="2021-03" db="EMBL/GenBank/DDBJ databases">
        <title>Whole genome shotgun sequence of Salinispora arenicola NBRC 105043.</title>
        <authorList>
            <person name="Komaki H."/>
            <person name="Tamura T."/>
        </authorList>
    </citation>
    <scope>NUCLEOTIDE SEQUENCE [LARGE SCALE GENOMIC DNA]</scope>
    <source>
        <strain evidence="12 15">NBRC 105043</strain>
    </source>
</reference>
<dbReference type="SUPFAM" id="SSF52540">
    <property type="entry name" value="P-loop containing nucleoside triphosphate hydrolases"/>
    <property type="match status" value="3"/>
</dbReference>
<feature type="binding site" evidence="9">
    <location>
        <begin position="1107"/>
        <end position="1114"/>
    </location>
    <ligand>
        <name>ATP</name>
        <dbReference type="ChEBI" id="CHEBI:30616"/>
    </ligand>
</feature>
<dbReference type="EMBL" id="BOQM01000018">
    <property type="protein sequence ID" value="GIM86005.1"/>
    <property type="molecule type" value="Genomic_DNA"/>
</dbReference>
<feature type="domain" description="FtsK" evidence="11">
    <location>
        <begin position="450"/>
        <end position="649"/>
    </location>
</feature>
<reference evidence="13 14" key="1">
    <citation type="submission" date="2019-06" db="EMBL/GenBank/DDBJ databases">
        <title>Sequencing the genomes of 1000 actinobacteria strains.</title>
        <authorList>
            <person name="Klenk H.-P."/>
        </authorList>
    </citation>
    <scope>NUCLEOTIDE SEQUENCE [LARGE SCALE GENOMIC DNA]</scope>
    <source>
        <strain evidence="13 14">DSM 44819</strain>
    </source>
</reference>
<evidence type="ECO:0000313" key="14">
    <source>
        <dbReference type="Proteomes" id="UP000315983"/>
    </source>
</evidence>
<dbReference type="GO" id="GO:0005524">
    <property type="term" value="F:ATP binding"/>
    <property type="evidence" value="ECO:0007669"/>
    <property type="project" value="UniProtKB-UniRule"/>
</dbReference>
<comment type="caution">
    <text evidence="13">The sequence shown here is derived from an EMBL/GenBank/DDBJ whole genome shotgun (WGS) entry which is preliminary data.</text>
</comment>
<dbReference type="GeneID" id="93769680"/>
<gene>
    <name evidence="12" type="primary">ftsK_2</name>
    <name evidence="13" type="ORF">FB564_0323</name>
    <name evidence="12" type="ORF">Sar04_27410</name>
</gene>
<feature type="region of interest" description="Disordered" evidence="10">
    <location>
        <begin position="1"/>
        <end position="32"/>
    </location>
</feature>
<dbReference type="NCBIfam" id="TIGR03924">
    <property type="entry name" value="T7SS_EccC_a"/>
    <property type="match status" value="1"/>
</dbReference>
<evidence type="ECO:0000256" key="5">
    <source>
        <dbReference type="ARBA" id="ARBA00022741"/>
    </source>
</evidence>
<dbReference type="InterPro" id="IPR003593">
    <property type="entry name" value="AAA+_ATPase"/>
</dbReference>
<dbReference type="SMART" id="SM00382">
    <property type="entry name" value="AAA"/>
    <property type="match status" value="3"/>
</dbReference>
<evidence type="ECO:0000256" key="9">
    <source>
        <dbReference type="PROSITE-ProRule" id="PRU00289"/>
    </source>
</evidence>